<evidence type="ECO:0000256" key="1">
    <source>
        <dbReference type="SAM" id="MobiDB-lite"/>
    </source>
</evidence>
<feature type="compositionally biased region" description="Polar residues" evidence="1">
    <location>
        <begin position="354"/>
        <end position="364"/>
    </location>
</feature>
<protein>
    <submittedName>
        <fullName evidence="2">Uncharacterized protein</fullName>
    </submittedName>
</protein>
<dbReference type="EMBL" id="KV722690">
    <property type="protein sequence ID" value="OCH84318.1"/>
    <property type="molecule type" value="Genomic_DNA"/>
</dbReference>
<gene>
    <name evidence="2" type="ORF">OBBRIDRAFT_808328</name>
</gene>
<dbReference type="Proteomes" id="UP000250043">
    <property type="component" value="Unassembled WGS sequence"/>
</dbReference>
<sequence length="434" mass="47696">MSELAIEDVFNFPAYYSDYPRQNGDADVSIRSHSPPSNSSDIDSNGRQDLMLDPYIWPPINIAHGNEHAAENPTFLVPEYSVQSVLQDLQEPTNKGPVDCVESGPVPEQLSETTVGAVAYPSLPEGSTFSDGTDGDLLDQDADGELDEEYLNEKYGLRVVIPNNTTADDTPLYLLSHPSHARVVDDMASSYEAPYTLHVAADVDATSASGHGHYGDVDAGTQLGDAIVDVSDNEDGEDDVSCEETRDEEQTIEDHVHPLDDPSWTGACLWVGCAQYGVSCGAKELQEHLLKNHVTELNKSGHCSWTGCHENLFNGRRHLLDRHCRLLQVQCSLCGKFIRKDMLNIRHGDGICSKGNSQGATASSPEEEYPGAHEAAMPTRTRRTRSNAARPTAARTYAEDNEDPPAAKTLRRKKRARSSTVDDDEYRPSKRRRA</sequence>
<reference evidence="2 3" key="1">
    <citation type="submission" date="2016-07" db="EMBL/GenBank/DDBJ databases">
        <title>Draft genome of the white-rot fungus Obba rivulosa 3A-2.</title>
        <authorList>
            <consortium name="DOE Joint Genome Institute"/>
            <person name="Miettinen O."/>
            <person name="Riley R."/>
            <person name="Acob R."/>
            <person name="Barry K."/>
            <person name="Cullen D."/>
            <person name="De Vries R."/>
            <person name="Hainaut M."/>
            <person name="Hatakka A."/>
            <person name="Henrissat B."/>
            <person name="Hilden K."/>
            <person name="Kuo R."/>
            <person name="Labutti K."/>
            <person name="Lipzen A."/>
            <person name="Makela M.R."/>
            <person name="Sandor L."/>
            <person name="Spatafora J.W."/>
            <person name="Grigoriev I.V."/>
            <person name="Hibbett D.S."/>
        </authorList>
    </citation>
    <scope>NUCLEOTIDE SEQUENCE [LARGE SCALE GENOMIC DNA]</scope>
    <source>
        <strain evidence="2 3">3A-2</strain>
    </source>
</reference>
<evidence type="ECO:0000313" key="2">
    <source>
        <dbReference type="EMBL" id="OCH84318.1"/>
    </source>
</evidence>
<dbReference type="AlphaFoldDB" id="A0A8E2AH04"/>
<feature type="compositionally biased region" description="Low complexity" evidence="1">
    <location>
        <begin position="386"/>
        <end position="396"/>
    </location>
</feature>
<name>A0A8E2AH04_9APHY</name>
<organism evidence="2 3">
    <name type="scientific">Obba rivulosa</name>
    <dbReference type="NCBI Taxonomy" id="1052685"/>
    <lineage>
        <taxon>Eukaryota</taxon>
        <taxon>Fungi</taxon>
        <taxon>Dikarya</taxon>
        <taxon>Basidiomycota</taxon>
        <taxon>Agaricomycotina</taxon>
        <taxon>Agaricomycetes</taxon>
        <taxon>Polyporales</taxon>
        <taxon>Gelatoporiaceae</taxon>
        <taxon>Obba</taxon>
    </lineage>
</organism>
<feature type="region of interest" description="Disordered" evidence="1">
    <location>
        <begin position="354"/>
        <end position="434"/>
    </location>
</feature>
<proteinExistence type="predicted"/>
<evidence type="ECO:0000313" key="3">
    <source>
        <dbReference type="Proteomes" id="UP000250043"/>
    </source>
</evidence>
<feature type="region of interest" description="Disordered" evidence="1">
    <location>
        <begin position="26"/>
        <end position="47"/>
    </location>
</feature>
<keyword evidence="3" id="KW-1185">Reference proteome</keyword>
<accession>A0A8E2AH04</accession>
<feature type="compositionally biased region" description="Low complexity" evidence="1">
    <location>
        <begin position="29"/>
        <end position="45"/>
    </location>
</feature>